<keyword evidence="7" id="KW-1185">Reference proteome</keyword>
<gene>
    <name evidence="6" type="primary">flgL</name>
    <name evidence="6" type="ORF">ABDB84_12980</name>
</gene>
<sequence length="402" mass="42857">MRISTSQLYESNINNMSRQQSEVLKLQNQLSTGSRVVNPSDDPVAAARALEISQATAQVAMYKNAQGDANDKLSLLDSQLGAFGDLMKYVHERAIQAGNGTLNQTDREAIATDMQAQFDALKSIANSTDANGEYLFAGYKSDTLPFSGGLAGVSYAGDQGQRTQQVSSTRDIPVSISGDDLFMNINAAKFYTTPSASNTGTATVTGDTALAHYTGGQYAIRFTSATAYEIYDTATDPGMTGTPAATGSYTAAPTAVTLPPAPATGEIQVDINGTPVAGDTFEIKPNKQDAFSIISDFIDNLKNGGTGASFQASLQDTLSRASSALDNSLRLRAQVGSRQIELESLGNIADDMKMQYADRTERLIGLDYAETISQFQQQQTFLQASQSTFVKTTSMSLFNLLS</sequence>
<keyword evidence="6" id="KW-0969">Cilium</keyword>
<feature type="domain" description="Flagellin N-terminal" evidence="5">
    <location>
        <begin position="3"/>
        <end position="140"/>
    </location>
</feature>
<dbReference type="NCBIfam" id="TIGR02550">
    <property type="entry name" value="flagell_flgL"/>
    <property type="match status" value="1"/>
</dbReference>
<comment type="similarity">
    <text evidence="3">Belongs to the bacterial flagellin family.</text>
</comment>
<keyword evidence="4" id="KW-0975">Bacterial flagellum</keyword>
<dbReference type="InterPro" id="IPR001492">
    <property type="entry name" value="Flagellin"/>
</dbReference>
<dbReference type="PANTHER" id="PTHR42792:SF1">
    <property type="entry name" value="FLAGELLAR HOOK-ASSOCIATED PROTEIN 3"/>
    <property type="match status" value="1"/>
</dbReference>
<dbReference type="Pfam" id="PF00669">
    <property type="entry name" value="Flagellin_N"/>
    <property type="match status" value="1"/>
</dbReference>
<dbReference type="InterPro" id="IPR001029">
    <property type="entry name" value="Flagellin_N"/>
</dbReference>
<keyword evidence="6" id="KW-0966">Cell projection</keyword>
<dbReference type="PANTHER" id="PTHR42792">
    <property type="entry name" value="FLAGELLIN"/>
    <property type="match status" value="1"/>
</dbReference>
<evidence type="ECO:0000256" key="2">
    <source>
        <dbReference type="ARBA" id="ARBA00004613"/>
    </source>
</evidence>
<comment type="caution">
    <text evidence="6">The sequence shown here is derived from an EMBL/GenBank/DDBJ whole genome shotgun (WGS) entry which is preliminary data.</text>
</comment>
<dbReference type="SUPFAM" id="SSF64518">
    <property type="entry name" value="Phase 1 flagellin"/>
    <property type="match status" value="1"/>
</dbReference>
<dbReference type="Proteomes" id="UP001410394">
    <property type="component" value="Unassembled WGS sequence"/>
</dbReference>
<evidence type="ECO:0000256" key="1">
    <source>
        <dbReference type="ARBA" id="ARBA00004365"/>
    </source>
</evidence>
<accession>A0ABU9Z074</accession>
<evidence type="ECO:0000313" key="7">
    <source>
        <dbReference type="Proteomes" id="UP001410394"/>
    </source>
</evidence>
<protein>
    <submittedName>
        <fullName evidence="6">Flagellar hook-associated protein FlgL</fullName>
    </submittedName>
</protein>
<evidence type="ECO:0000313" key="6">
    <source>
        <dbReference type="EMBL" id="MEN3069399.1"/>
    </source>
</evidence>
<comment type="subcellular location">
    <subcellularLocation>
        <location evidence="1">Bacterial flagellum</location>
    </subcellularLocation>
    <subcellularLocation>
        <location evidence="2">Secreted</location>
    </subcellularLocation>
</comment>
<evidence type="ECO:0000256" key="3">
    <source>
        <dbReference type="ARBA" id="ARBA00005709"/>
    </source>
</evidence>
<keyword evidence="6" id="KW-0282">Flagellum</keyword>
<proteinExistence type="inferred from homology"/>
<dbReference type="Gene3D" id="1.20.1330.10">
    <property type="entry name" value="f41 fragment of flagellin, N-terminal domain"/>
    <property type="match status" value="1"/>
</dbReference>
<reference evidence="6 7" key="1">
    <citation type="journal article" date="2018" name="Int. J. Syst. Evol. Microbiol.">
        <title>Uliginosibacterium sediminicola sp. nov., isolated from freshwater sediment.</title>
        <authorList>
            <person name="Hwang W.M."/>
            <person name="Kim S.M."/>
            <person name="Kang K."/>
            <person name="Ahn T.Y."/>
        </authorList>
    </citation>
    <scope>NUCLEOTIDE SEQUENCE [LARGE SCALE GENOMIC DNA]</scope>
    <source>
        <strain evidence="6 7">M1-21</strain>
    </source>
</reference>
<dbReference type="EMBL" id="JBDIVE010000007">
    <property type="protein sequence ID" value="MEN3069399.1"/>
    <property type="molecule type" value="Genomic_DNA"/>
</dbReference>
<evidence type="ECO:0000259" key="5">
    <source>
        <dbReference type="Pfam" id="PF00669"/>
    </source>
</evidence>
<dbReference type="RefSeq" id="WP_345920170.1">
    <property type="nucleotide sequence ID" value="NZ_JBDIVE010000007.1"/>
</dbReference>
<dbReference type="InterPro" id="IPR013384">
    <property type="entry name" value="Flagell_FlgL"/>
</dbReference>
<organism evidence="6 7">
    <name type="scientific">Uliginosibacterium sediminicola</name>
    <dbReference type="NCBI Taxonomy" id="2024550"/>
    <lineage>
        <taxon>Bacteria</taxon>
        <taxon>Pseudomonadati</taxon>
        <taxon>Pseudomonadota</taxon>
        <taxon>Betaproteobacteria</taxon>
        <taxon>Rhodocyclales</taxon>
        <taxon>Zoogloeaceae</taxon>
        <taxon>Uliginosibacterium</taxon>
    </lineage>
</organism>
<evidence type="ECO:0000256" key="4">
    <source>
        <dbReference type="ARBA" id="ARBA00023143"/>
    </source>
</evidence>
<name>A0ABU9Z074_9RHOO</name>